<dbReference type="InterPro" id="IPR015943">
    <property type="entry name" value="WD40/YVTN_repeat-like_dom_sf"/>
</dbReference>
<dbReference type="EMBL" id="BMOQ01000004">
    <property type="protein sequence ID" value="GGN15297.1"/>
    <property type="molecule type" value="Genomic_DNA"/>
</dbReference>
<dbReference type="PROSITE" id="PS51318">
    <property type="entry name" value="TAT"/>
    <property type="match status" value="1"/>
</dbReference>
<keyword evidence="3" id="KW-1185">Reference proteome</keyword>
<dbReference type="Gene3D" id="2.130.10.10">
    <property type="entry name" value="YVTN repeat-like/Quinoprotein amine dehydrogenase"/>
    <property type="match status" value="1"/>
</dbReference>
<evidence type="ECO:0000313" key="2">
    <source>
        <dbReference type="EMBL" id="GGN15297.1"/>
    </source>
</evidence>
<dbReference type="InterPro" id="IPR011047">
    <property type="entry name" value="Quinoprotein_ADH-like_sf"/>
</dbReference>
<evidence type="ECO:0000313" key="3">
    <source>
        <dbReference type="Proteomes" id="UP000608850"/>
    </source>
</evidence>
<dbReference type="AlphaFoldDB" id="A0A830GB87"/>
<gene>
    <name evidence="2" type="ORF">GCM10009021_14510</name>
</gene>
<proteinExistence type="predicted"/>
<dbReference type="InterPro" id="IPR006311">
    <property type="entry name" value="TAT_signal"/>
</dbReference>
<dbReference type="OrthoDB" id="320255at2157"/>
<reference evidence="2 3" key="1">
    <citation type="journal article" date="2019" name="Int. J. Syst. Evol. Microbiol.">
        <title>The Global Catalogue of Microorganisms (GCM) 10K type strain sequencing project: providing services to taxonomists for standard genome sequencing and annotation.</title>
        <authorList>
            <consortium name="The Broad Institute Genomics Platform"/>
            <consortium name="The Broad Institute Genome Sequencing Center for Infectious Disease"/>
            <person name="Wu L."/>
            <person name="Ma J."/>
        </authorList>
    </citation>
    <scope>NUCLEOTIDE SEQUENCE [LARGE SCALE GENOMIC DNA]</scope>
    <source>
        <strain evidence="2 3">JCM 16331</strain>
    </source>
</reference>
<dbReference type="Proteomes" id="UP000608850">
    <property type="component" value="Unassembled WGS sequence"/>
</dbReference>
<accession>A0A830GB87</accession>
<feature type="region of interest" description="Disordered" evidence="1">
    <location>
        <begin position="24"/>
        <end position="44"/>
    </location>
</feature>
<organism evidence="2 3">
    <name type="scientific">Halarchaeum nitratireducens</name>
    <dbReference type="NCBI Taxonomy" id="489913"/>
    <lineage>
        <taxon>Archaea</taxon>
        <taxon>Methanobacteriati</taxon>
        <taxon>Methanobacteriota</taxon>
        <taxon>Stenosarchaea group</taxon>
        <taxon>Halobacteria</taxon>
        <taxon>Halobacteriales</taxon>
        <taxon>Halobacteriaceae</taxon>
    </lineage>
</organism>
<comment type="caution">
    <text evidence="2">The sequence shown here is derived from an EMBL/GenBank/DDBJ whole genome shotgun (WGS) entry which is preliminary data.</text>
</comment>
<dbReference type="RefSeq" id="WP_188878053.1">
    <property type="nucleotide sequence ID" value="NZ_BMOQ01000004.1"/>
</dbReference>
<sequence length="327" mass="33098">MIDVSRRRFLGAATGAALAWGTTGTASAAGTGSGRDWQPVDSPTDRALHGVARAGDRTYAVGGGGVVLERTSDAGEWRVLTANGPDGNGSNLHAAASDGERVWIVGASGALAVVDAATGDVTTHRAPDDVTNQFTSVALEPGDGTSVYVADSSGHVHVSTEERGRERDWTHATPGSGAAIRDVTAADGRVVAVDSNGDVFETRDGASWDRIGIDDADATLRGVAVAGGTAHAVGGALYSETADGWDVADPCEATLAAVEIGSCGCVSAVGADGAVLHRPGRDIPAGATLARWLGRWETTRPVQTELDALVLGTPAIAVGANGTIIER</sequence>
<dbReference type="SUPFAM" id="SSF50998">
    <property type="entry name" value="Quinoprotein alcohol dehydrogenase-like"/>
    <property type="match status" value="1"/>
</dbReference>
<protein>
    <submittedName>
        <fullName evidence="2">Uncharacterized protein</fullName>
    </submittedName>
</protein>
<evidence type="ECO:0000256" key="1">
    <source>
        <dbReference type="SAM" id="MobiDB-lite"/>
    </source>
</evidence>
<name>A0A830GB87_9EURY</name>